<feature type="compositionally biased region" description="Basic residues" evidence="1">
    <location>
        <begin position="1"/>
        <end position="12"/>
    </location>
</feature>
<dbReference type="AlphaFoldDB" id="A0A239HSQ7"/>
<evidence type="ECO:0000313" key="2">
    <source>
        <dbReference type="EMBL" id="SNS84215.1"/>
    </source>
</evidence>
<accession>A0A239HSQ7</accession>
<evidence type="ECO:0000256" key="1">
    <source>
        <dbReference type="SAM" id="MobiDB-lite"/>
    </source>
</evidence>
<evidence type="ECO:0000313" key="3">
    <source>
        <dbReference type="Proteomes" id="UP000198280"/>
    </source>
</evidence>
<reference evidence="2 3" key="1">
    <citation type="submission" date="2017-06" db="EMBL/GenBank/DDBJ databases">
        <authorList>
            <person name="Kim H.J."/>
            <person name="Triplett B.A."/>
        </authorList>
    </citation>
    <scope>NUCLEOTIDE SEQUENCE [LARGE SCALE GENOMIC DNA]</scope>
    <source>
        <strain evidence="2 3">CGMCC 4.1858</strain>
    </source>
</reference>
<organism evidence="2 3">
    <name type="scientific">Actinacidiphila glaucinigra</name>
    <dbReference type="NCBI Taxonomy" id="235986"/>
    <lineage>
        <taxon>Bacteria</taxon>
        <taxon>Bacillati</taxon>
        <taxon>Actinomycetota</taxon>
        <taxon>Actinomycetes</taxon>
        <taxon>Kitasatosporales</taxon>
        <taxon>Streptomycetaceae</taxon>
        <taxon>Actinacidiphila</taxon>
    </lineage>
</organism>
<dbReference type="EMBL" id="FZOF01000009">
    <property type="protein sequence ID" value="SNS84215.1"/>
    <property type="molecule type" value="Genomic_DNA"/>
</dbReference>
<name>A0A239HSQ7_9ACTN</name>
<protein>
    <submittedName>
        <fullName evidence="2">Uncharacterized protein</fullName>
    </submittedName>
</protein>
<dbReference type="Proteomes" id="UP000198280">
    <property type="component" value="Unassembled WGS sequence"/>
</dbReference>
<proteinExistence type="predicted"/>
<keyword evidence="3" id="KW-1185">Reference proteome</keyword>
<sequence>MAVHRHKHRHISKTVPCGGQSGGVVARTFPPSLVPEPVVLNIEKNALDRPVKLPSQTVQVAPTPLGPGSGPGLSLLRGHIDRQASC</sequence>
<feature type="region of interest" description="Disordered" evidence="1">
    <location>
        <begin position="1"/>
        <end position="22"/>
    </location>
</feature>
<gene>
    <name evidence="2" type="ORF">SAMN05216252_10972</name>
</gene>
<feature type="region of interest" description="Disordered" evidence="1">
    <location>
        <begin position="58"/>
        <end position="86"/>
    </location>
</feature>